<evidence type="ECO:0000313" key="1">
    <source>
        <dbReference type="EMBL" id="MCQ3828755.1"/>
    </source>
</evidence>
<proteinExistence type="predicted"/>
<dbReference type="EMBL" id="JACASI010000013">
    <property type="protein sequence ID" value="MCQ3828755.1"/>
    <property type="molecule type" value="Genomic_DNA"/>
</dbReference>
<dbReference type="Pfam" id="PF12385">
    <property type="entry name" value="Peptidase_C70"/>
    <property type="match status" value="1"/>
</dbReference>
<comment type="caution">
    <text evidence="1">The sequence shown here is derived from an EMBL/GenBank/DDBJ whole genome shotgun (WGS) entry which is preliminary data.</text>
</comment>
<dbReference type="InterPro" id="IPR022118">
    <property type="entry name" value="Peptidase_C70_AvrRpt2"/>
</dbReference>
<dbReference type="Proteomes" id="UP001205566">
    <property type="component" value="Unassembled WGS sequence"/>
</dbReference>
<keyword evidence="2" id="KW-1185">Reference proteome</keyword>
<protein>
    <submittedName>
        <fullName evidence="1">C39 family peptidase</fullName>
    </submittedName>
</protein>
<organism evidence="1 2">
    <name type="scientific">Microbulbifer elongatus</name>
    <dbReference type="NCBI Taxonomy" id="86173"/>
    <lineage>
        <taxon>Bacteria</taxon>
        <taxon>Pseudomonadati</taxon>
        <taxon>Pseudomonadota</taxon>
        <taxon>Gammaproteobacteria</taxon>
        <taxon>Cellvibrionales</taxon>
        <taxon>Microbulbiferaceae</taxon>
        <taxon>Microbulbifer</taxon>
    </lineage>
</organism>
<dbReference type="RefSeq" id="WP_231758517.1">
    <property type="nucleotide sequence ID" value="NZ_CP088953.1"/>
</dbReference>
<gene>
    <name evidence="1" type="ORF">HXX02_04810</name>
</gene>
<dbReference type="Gene3D" id="3.90.70.10">
    <property type="entry name" value="Cysteine proteinases"/>
    <property type="match status" value="1"/>
</dbReference>
<evidence type="ECO:0000313" key="2">
    <source>
        <dbReference type="Proteomes" id="UP001205566"/>
    </source>
</evidence>
<sequence length="202" mass="22403">MRLKGPFRKIFGMSKRDHNRHAVDLGNLEYLVPFVHQNHCNLCGDSSAEMLLLFHGKNPAAPLKANGGHANSWRMRVNPRGVLSGANDDDVANVITGRGLQAWGLEPTVGRWSVPMVYRALSNYGPYAQSVRFSVAGHWVVVIGVDANHVIYHDPWRGQNMRQTEAKWIASTFSDIYSTVAAVDPAYGAQLVHPDGFNVQQK</sequence>
<reference evidence="1" key="1">
    <citation type="thesis" date="2020" institute="Technische Universitat Dresden" country="Dresden, Germany">
        <title>The Agarolytic System of Microbulbifer elongatus PORT2, Isolated from Batu Karas, Pangandaran West Java Indonesia.</title>
        <authorList>
            <person name="Anggraeni S.R."/>
        </authorList>
    </citation>
    <scope>NUCLEOTIDE SEQUENCE</scope>
    <source>
        <strain evidence="1">PORT2</strain>
    </source>
</reference>
<name>A0ABT1NXZ4_9GAMM</name>
<accession>A0ABT1NXZ4</accession>